<dbReference type="Gene3D" id="2.30.110.10">
    <property type="entry name" value="Electron Transport, Fmn-binding Protein, Chain A"/>
    <property type="match status" value="1"/>
</dbReference>
<feature type="compositionally biased region" description="Pro residues" evidence="1">
    <location>
        <begin position="176"/>
        <end position="192"/>
    </location>
</feature>
<protein>
    <recommendedName>
        <fullName evidence="2">Pyridoxamine 5'-phosphate oxidase N-terminal domain-containing protein</fullName>
    </recommendedName>
</protein>
<gene>
    <name evidence="3" type="ORF">PPAR1163_LOCUS8625</name>
</gene>
<sequence>MGKLHKKITPEFADFIARQKVFFVATAPADVSHRVNVSPRAPGSSVAVLDEHTIAMADLSGSGAETAAHLMQTDGRMTLLFVNIEEGPPKILRLFGRATIKLPAEVSPDLASRFPPSLTTKNHGWRAVYVLKVDRITTSCGYSMPVLRFESYRSMLDDFSAKKGNDGMVLIAHAPTPTPTPSPTATPTPTSSPEPRTRTRTQTLRWTTADLRTASPSTARRRYPSFAITP</sequence>
<feature type="region of interest" description="Disordered" evidence="1">
    <location>
        <begin position="174"/>
        <end position="230"/>
    </location>
</feature>
<dbReference type="InterPro" id="IPR012349">
    <property type="entry name" value="Split_barrel_FMN-bd"/>
</dbReference>
<dbReference type="SUPFAM" id="SSF50475">
    <property type="entry name" value="FMN-binding split barrel"/>
    <property type="match status" value="1"/>
</dbReference>
<name>A0A7S1TZJ8_9STRA</name>
<dbReference type="AlphaFoldDB" id="A0A7S1TZJ8"/>
<evidence type="ECO:0000259" key="2">
    <source>
        <dbReference type="Pfam" id="PF01243"/>
    </source>
</evidence>
<evidence type="ECO:0000313" key="3">
    <source>
        <dbReference type="EMBL" id="CAD9250264.1"/>
    </source>
</evidence>
<dbReference type="EMBL" id="HBGJ01013601">
    <property type="protein sequence ID" value="CAD9250264.1"/>
    <property type="molecule type" value="Transcribed_RNA"/>
</dbReference>
<organism evidence="3">
    <name type="scientific">Phaeomonas parva</name>
    <dbReference type="NCBI Taxonomy" id="124430"/>
    <lineage>
        <taxon>Eukaryota</taxon>
        <taxon>Sar</taxon>
        <taxon>Stramenopiles</taxon>
        <taxon>Ochrophyta</taxon>
        <taxon>Pinguiophyceae</taxon>
        <taxon>Pinguiochrysidales</taxon>
        <taxon>Pinguiochrysidaceae</taxon>
        <taxon>Phaeomonas</taxon>
    </lineage>
</organism>
<accession>A0A7S1TZJ8</accession>
<feature type="compositionally biased region" description="Low complexity" evidence="1">
    <location>
        <begin position="193"/>
        <end position="208"/>
    </location>
</feature>
<dbReference type="PANTHER" id="PTHR39336">
    <property type="entry name" value="PYRIDOXAMINE PHOSPHATE OXIDASE FAMILY PROTEIN (AFU_ORTHOLOGUE AFUA_6G11440)"/>
    <property type="match status" value="1"/>
</dbReference>
<feature type="domain" description="Pyridoxamine 5'-phosphate oxidase N-terminal" evidence="2">
    <location>
        <begin position="8"/>
        <end position="138"/>
    </location>
</feature>
<evidence type="ECO:0000256" key="1">
    <source>
        <dbReference type="SAM" id="MobiDB-lite"/>
    </source>
</evidence>
<proteinExistence type="predicted"/>
<dbReference type="PANTHER" id="PTHR39336:SF1">
    <property type="entry name" value="PYRIDOXAMINE PHOSPHATE OXIDASE FAMILY PROTEIN (AFU_ORTHOLOGUE AFUA_6G11440)"/>
    <property type="match status" value="1"/>
</dbReference>
<reference evidence="3" key="1">
    <citation type="submission" date="2021-01" db="EMBL/GenBank/DDBJ databases">
        <authorList>
            <person name="Corre E."/>
            <person name="Pelletier E."/>
            <person name="Niang G."/>
            <person name="Scheremetjew M."/>
            <person name="Finn R."/>
            <person name="Kale V."/>
            <person name="Holt S."/>
            <person name="Cochrane G."/>
            <person name="Meng A."/>
            <person name="Brown T."/>
            <person name="Cohen L."/>
        </authorList>
    </citation>
    <scope>NUCLEOTIDE SEQUENCE</scope>
    <source>
        <strain evidence="3">CCMP2877</strain>
    </source>
</reference>
<dbReference type="InterPro" id="IPR011576">
    <property type="entry name" value="Pyridox_Oxase_N"/>
</dbReference>
<dbReference type="Pfam" id="PF01243">
    <property type="entry name" value="PNPOx_N"/>
    <property type="match status" value="1"/>
</dbReference>